<dbReference type="AlphaFoldDB" id="A0A1Y1UG75"/>
<feature type="region of interest" description="Disordered" evidence="1">
    <location>
        <begin position="344"/>
        <end position="375"/>
    </location>
</feature>
<feature type="region of interest" description="Disordered" evidence="1">
    <location>
        <begin position="408"/>
        <end position="442"/>
    </location>
</feature>
<keyword evidence="2" id="KW-0812">Transmembrane</keyword>
<dbReference type="InParanoid" id="A0A1Y1UG75"/>
<feature type="region of interest" description="Disordered" evidence="1">
    <location>
        <begin position="127"/>
        <end position="149"/>
    </location>
</feature>
<dbReference type="OrthoDB" id="2565174at2759"/>
<feature type="compositionally biased region" description="Low complexity" evidence="1">
    <location>
        <begin position="128"/>
        <end position="143"/>
    </location>
</feature>
<accession>A0A1Y1UG75</accession>
<comment type="caution">
    <text evidence="3">The sequence shown here is derived from an EMBL/GenBank/DDBJ whole genome shotgun (WGS) entry which is preliminary data.</text>
</comment>
<evidence type="ECO:0000256" key="2">
    <source>
        <dbReference type="SAM" id="Phobius"/>
    </source>
</evidence>
<feature type="region of interest" description="Disordered" evidence="1">
    <location>
        <begin position="211"/>
        <end position="232"/>
    </location>
</feature>
<sequence>MSSCCSSYTDPLDRMDGQDNVQPKIDRYIGVAKSFRRWPGNNLPKTLYTKDPRTNILIPSDVAFQHDVFEEEQSLLRGFNKHQLKRRTNKPKHRELDIRNPQDGALEPLRNGAGRPLIPIQHLDDPGTTISMTSASPSSPASTLGFGPTLPPSDPTTSVVGISVACIFVGSVIIILSIWAIYRRQTSPTTAVPASPGPIQKEHDVERGQYSEFDPETPTAPGRTASIPRGTPRMSAFSHLVTISMFKPNWGHHSSNLQTPKQELLPQRRSGFVHLASPDQAVLSPYSSPVAMFEYSSPDQTVSPARSITWQASIEPDTPGRRVHFSPRSPVASLQSVAILEMIEEEEDSNPSSAESSSTIVEASRQRTRPFSSDTIMSSVTRSSAYTTASARSSVSDLATLSTISCLSSFPETPRTSTDIQMDQSSPSKEECRPERRGRSRSQILASVKHVGLRTAVGKTMSLQPTRQELEALEKIQMDDNREVLEALRALKALEDLDEMEGSSKPRDPVVVEHVEEPLKSALAEMSANAGSSLGRANTVPAKIFSRILAEECRPVRPSEVLQGARFGQGLRIHSLDDIPRFDQTFPISPIESEETEYRMDLGIPTVDETNSPITGWCENDTEAYYVGDDGNFEFGYLEDEDVLSSPTLPHIRVTSH</sequence>
<evidence type="ECO:0000313" key="4">
    <source>
        <dbReference type="Proteomes" id="UP000193218"/>
    </source>
</evidence>
<protein>
    <submittedName>
        <fullName evidence="3">Uncharacterized protein</fullName>
    </submittedName>
</protein>
<dbReference type="RefSeq" id="XP_021870615.1">
    <property type="nucleotide sequence ID" value="XM_022016180.1"/>
</dbReference>
<evidence type="ECO:0000256" key="1">
    <source>
        <dbReference type="SAM" id="MobiDB-lite"/>
    </source>
</evidence>
<keyword evidence="4" id="KW-1185">Reference proteome</keyword>
<keyword evidence="2" id="KW-1133">Transmembrane helix</keyword>
<dbReference type="EMBL" id="NBSH01000008">
    <property type="protein sequence ID" value="ORX36514.1"/>
    <property type="molecule type" value="Genomic_DNA"/>
</dbReference>
<evidence type="ECO:0000313" key="3">
    <source>
        <dbReference type="EMBL" id="ORX36514.1"/>
    </source>
</evidence>
<name>A0A1Y1UG75_9TREE</name>
<feature type="compositionally biased region" description="Basic and acidic residues" evidence="1">
    <location>
        <begin position="428"/>
        <end position="437"/>
    </location>
</feature>
<organism evidence="3 4">
    <name type="scientific">Kockovaella imperatae</name>
    <dbReference type="NCBI Taxonomy" id="4999"/>
    <lineage>
        <taxon>Eukaryota</taxon>
        <taxon>Fungi</taxon>
        <taxon>Dikarya</taxon>
        <taxon>Basidiomycota</taxon>
        <taxon>Agaricomycotina</taxon>
        <taxon>Tremellomycetes</taxon>
        <taxon>Tremellales</taxon>
        <taxon>Cuniculitremaceae</taxon>
        <taxon>Kockovaella</taxon>
    </lineage>
</organism>
<gene>
    <name evidence="3" type="ORF">BD324DRAFT_629165</name>
</gene>
<dbReference type="GeneID" id="33557989"/>
<feature type="compositionally biased region" description="Polar residues" evidence="1">
    <location>
        <begin position="408"/>
        <end position="427"/>
    </location>
</feature>
<feature type="region of interest" description="Disordered" evidence="1">
    <location>
        <begin position="1"/>
        <end position="20"/>
    </location>
</feature>
<dbReference type="Proteomes" id="UP000193218">
    <property type="component" value="Unassembled WGS sequence"/>
</dbReference>
<reference evidence="3 4" key="1">
    <citation type="submission" date="2017-03" db="EMBL/GenBank/DDBJ databases">
        <title>Widespread Adenine N6-methylation of Active Genes in Fungi.</title>
        <authorList>
            <consortium name="DOE Joint Genome Institute"/>
            <person name="Mondo S.J."/>
            <person name="Dannebaum R.O."/>
            <person name="Kuo R.C."/>
            <person name="Louie K.B."/>
            <person name="Bewick A.J."/>
            <person name="Labutti K."/>
            <person name="Haridas S."/>
            <person name="Kuo A."/>
            <person name="Salamov A."/>
            <person name="Ahrendt S.R."/>
            <person name="Lau R."/>
            <person name="Bowen B.P."/>
            <person name="Lipzen A."/>
            <person name="Sullivan W."/>
            <person name="Andreopoulos W.B."/>
            <person name="Clum A."/>
            <person name="Lindquist E."/>
            <person name="Daum C."/>
            <person name="Northen T.R."/>
            <person name="Ramamoorthy G."/>
            <person name="Schmitz R.J."/>
            <person name="Gryganskyi A."/>
            <person name="Culley D."/>
            <person name="Magnuson J."/>
            <person name="James T.Y."/>
            <person name="O'Malley M.A."/>
            <person name="Stajich J.E."/>
            <person name="Spatafora J.W."/>
            <person name="Visel A."/>
            <person name="Grigoriev I.V."/>
        </authorList>
    </citation>
    <scope>NUCLEOTIDE SEQUENCE [LARGE SCALE GENOMIC DNA]</scope>
    <source>
        <strain evidence="3 4">NRRL Y-17943</strain>
    </source>
</reference>
<proteinExistence type="predicted"/>
<feature type="transmembrane region" description="Helical" evidence="2">
    <location>
        <begin position="159"/>
        <end position="182"/>
    </location>
</feature>
<keyword evidence="2" id="KW-0472">Membrane</keyword>